<organism evidence="1 2">
    <name type="scientific">Nocardiopsis metallicus</name>
    <dbReference type="NCBI Taxonomy" id="179819"/>
    <lineage>
        <taxon>Bacteria</taxon>
        <taxon>Bacillati</taxon>
        <taxon>Actinomycetota</taxon>
        <taxon>Actinomycetes</taxon>
        <taxon>Streptosporangiales</taxon>
        <taxon>Nocardiopsidaceae</taxon>
        <taxon>Nocardiopsis</taxon>
    </lineage>
</organism>
<gene>
    <name evidence="1" type="ORF">HNR07_004109</name>
</gene>
<comment type="caution">
    <text evidence="1">The sequence shown here is derived from an EMBL/GenBank/DDBJ whole genome shotgun (WGS) entry which is preliminary data.</text>
</comment>
<evidence type="ECO:0000313" key="2">
    <source>
        <dbReference type="Proteomes" id="UP000579647"/>
    </source>
</evidence>
<dbReference type="Gene3D" id="3.40.50.10600">
    <property type="entry name" value="SpoIIaa-like domains"/>
    <property type="match status" value="1"/>
</dbReference>
<name>A0A840WA50_9ACTN</name>
<dbReference type="InterPro" id="IPR038396">
    <property type="entry name" value="SpoIIAA-like_sf"/>
</dbReference>
<proteinExistence type="predicted"/>
<dbReference type="Pfam" id="PF11964">
    <property type="entry name" value="SpoIIAA-like"/>
    <property type="match status" value="1"/>
</dbReference>
<dbReference type="SUPFAM" id="SSF52091">
    <property type="entry name" value="SpoIIaa-like"/>
    <property type="match status" value="1"/>
</dbReference>
<dbReference type="InterPro" id="IPR036513">
    <property type="entry name" value="STAS_dom_sf"/>
</dbReference>
<dbReference type="AlphaFoldDB" id="A0A840WA50"/>
<dbReference type="InterPro" id="IPR021866">
    <property type="entry name" value="SpoIIAA-like"/>
</dbReference>
<evidence type="ECO:0000313" key="1">
    <source>
        <dbReference type="EMBL" id="MBB5492972.1"/>
    </source>
</evidence>
<sequence>MYQRLERGQGNVVAYEIGDSVTEEEVREILGQLREAVGEHGRIRLLVRMRGWPENATAALTERLRFAKDHFGDIDRYAVVGDHRLAEFLTEATDKVVDMELRHFDHSDEEAAWAWVGGS</sequence>
<dbReference type="Proteomes" id="UP000579647">
    <property type="component" value="Unassembled WGS sequence"/>
</dbReference>
<keyword evidence="2" id="KW-1185">Reference proteome</keyword>
<protein>
    <recommendedName>
        <fullName evidence="3">STAS/SEC14 domain-containing protein</fullName>
    </recommendedName>
</protein>
<accession>A0A840WA50</accession>
<evidence type="ECO:0008006" key="3">
    <source>
        <dbReference type="Google" id="ProtNLM"/>
    </source>
</evidence>
<dbReference type="RefSeq" id="WP_184366311.1">
    <property type="nucleotide sequence ID" value="NZ_BAAAKM010000032.1"/>
</dbReference>
<dbReference type="EMBL" id="JACHDO010000001">
    <property type="protein sequence ID" value="MBB5492972.1"/>
    <property type="molecule type" value="Genomic_DNA"/>
</dbReference>
<reference evidence="1 2" key="1">
    <citation type="submission" date="2020-08" db="EMBL/GenBank/DDBJ databases">
        <title>Sequencing the genomes of 1000 actinobacteria strains.</title>
        <authorList>
            <person name="Klenk H.-P."/>
        </authorList>
    </citation>
    <scope>NUCLEOTIDE SEQUENCE [LARGE SCALE GENOMIC DNA]</scope>
    <source>
        <strain evidence="1 2">DSM 44598</strain>
    </source>
</reference>